<proteinExistence type="inferred from homology"/>
<dbReference type="Gene3D" id="3.30.70.890">
    <property type="entry name" value="GHMP kinase, C-terminal domain"/>
    <property type="match status" value="1"/>
</dbReference>
<evidence type="ECO:0000313" key="13">
    <source>
        <dbReference type="EMBL" id="PPI86822.1"/>
    </source>
</evidence>
<evidence type="ECO:0000256" key="9">
    <source>
        <dbReference type="ARBA" id="ARBA00032554"/>
    </source>
</evidence>
<dbReference type="PANTHER" id="PTHR43527:SF2">
    <property type="entry name" value="4-DIPHOSPHOCYTIDYL-2-C-METHYL-D-ERYTHRITOL KINASE, CHLOROPLASTIC"/>
    <property type="match status" value="1"/>
</dbReference>
<dbReference type="OrthoDB" id="9809438at2"/>
<dbReference type="SUPFAM" id="SSF54211">
    <property type="entry name" value="Ribosomal protein S5 domain 2-like"/>
    <property type="match status" value="1"/>
</dbReference>
<dbReference type="InterPro" id="IPR006204">
    <property type="entry name" value="GHMP_kinase_N_dom"/>
</dbReference>
<dbReference type="EMBL" id="PDKU01000001">
    <property type="protein sequence ID" value="PPI86822.1"/>
    <property type="molecule type" value="Genomic_DNA"/>
</dbReference>
<dbReference type="Proteomes" id="UP000296144">
    <property type="component" value="Unassembled WGS sequence"/>
</dbReference>
<dbReference type="InterPro" id="IPR014721">
    <property type="entry name" value="Ribsml_uS5_D2-typ_fold_subgr"/>
</dbReference>
<keyword evidence="4 10" id="KW-0808">Transferase</keyword>
<dbReference type="Pfam" id="PF00288">
    <property type="entry name" value="GHMP_kinases_N"/>
    <property type="match status" value="1"/>
</dbReference>
<keyword evidence="5 10" id="KW-0547">Nucleotide-binding</keyword>
<keyword evidence="7 10" id="KW-0067">ATP-binding</keyword>
<dbReference type="InterPro" id="IPR004424">
    <property type="entry name" value="IspE"/>
</dbReference>
<feature type="domain" description="GHMP kinase N-terminal" evidence="11">
    <location>
        <begin position="65"/>
        <end position="146"/>
    </location>
</feature>
<comment type="subunit">
    <text evidence="10">Homodimer.</text>
</comment>
<organism evidence="13 14">
    <name type="scientific">Candidatus Pantoea edessiphila</name>
    <dbReference type="NCBI Taxonomy" id="2044610"/>
    <lineage>
        <taxon>Bacteria</taxon>
        <taxon>Pseudomonadati</taxon>
        <taxon>Pseudomonadota</taxon>
        <taxon>Gammaproteobacteria</taxon>
        <taxon>Enterobacterales</taxon>
        <taxon>Erwiniaceae</taxon>
        <taxon>Pantoea</taxon>
    </lineage>
</organism>
<evidence type="ECO:0000256" key="4">
    <source>
        <dbReference type="ARBA" id="ARBA00022679"/>
    </source>
</evidence>
<keyword evidence="8 10" id="KW-0414">Isoprene biosynthesis</keyword>
<dbReference type="GO" id="GO:0050515">
    <property type="term" value="F:4-(cytidine 5'-diphospho)-2-C-methyl-D-erythritol kinase activity"/>
    <property type="evidence" value="ECO:0007669"/>
    <property type="project" value="UniProtKB-UniRule"/>
</dbReference>
<dbReference type="InterPro" id="IPR036554">
    <property type="entry name" value="GHMP_kinase_C_sf"/>
</dbReference>
<dbReference type="GO" id="GO:0019288">
    <property type="term" value="P:isopentenyl diphosphate biosynthetic process, methylerythritol 4-phosphate pathway"/>
    <property type="evidence" value="ECO:0007669"/>
    <property type="project" value="UniProtKB-UniRule"/>
</dbReference>
<evidence type="ECO:0000259" key="11">
    <source>
        <dbReference type="Pfam" id="PF00288"/>
    </source>
</evidence>
<evidence type="ECO:0000256" key="2">
    <source>
        <dbReference type="ARBA" id="ARBA00012052"/>
    </source>
</evidence>
<keyword evidence="14" id="KW-1185">Reference proteome</keyword>
<dbReference type="GO" id="GO:0016114">
    <property type="term" value="P:terpenoid biosynthetic process"/>
    <property type="evidence" value="ECO:0007669"/>
    <property type="project" value="UniProtKB-UniRule"/>
</dbReference>
<dbReference type="SUPFAM" id="SSF55060">
    <property type="entry name" value="GHMP Kinase, C-terminal domain"/>
    <property type="match status" value="1"/>
</dbReference>
<dbReference type="InterPro" id="IPR020568">
    <property type="entry name" value="Ribosomal_Su5_D2-typ_SF"/>
</dbReference>
<keyword evidence="6 10" id="KW-0418">Kinase</keyword>
<evidence type="ECO:0000256" key="10">
    <source>
        <dbReference type="HAMAP-Rule" id="MF_00061"/>
    </source>
</evidence>
<gene>
    <name evidence="10" type="primary">ispE</name>
    <name evidence="13" type="ORF">CRV10_01025</name>
</gene>
<evidence type="ECO:0000256" key="8">
    <source>
        <dbReference type="ARBA" id="ARBA00023229"/>
    </source>
</evidence>
<evidence type="ECO:0000256" key="3">
    <source>
        <dbReference type="ARBA" id="ARBA00017473"/>
    </source>
</evidence>
<evidence type="ECO:0000256" key="7">
    <source>
        <dbReference type="ARBA" id="ARBA00022840"/>
    </source>
</evidence>
<feature type="active site" evidence="10">
    <location>
        <position position="10"/>
    </location>
</feature>
<accession>A0A2P5SWY9</accession>
<evidence type="ECO:0000256" key="5">
    <source>
        <dbReference type="ARBA" id="ARBA00022741"/>
    </source>
</evidence>
<dbReference type="RefSeq" id="WP_136129986.1">
    <property type="nucleotide sequence ID" value="NZ_PDKU01000001.1"/>
</dbReference>
<dbReference type="EC" id="2.7.1.148" evidence="2 10"/>
<dbReference type="Gene3D" id="3.30.230.10">
    <property type="match status" value="1"/>
</dbReference>
<comment type="function">
    <text evidence="10">Catalyzes the phosphorylation of the position 2 hydroxy group of 4-diphosphocytidyl-2C-methyl-D-erythritol.</text>
</comment>
<reference evidence="13 14" key="1">
    <citation type="journal article" date="2018" name="Genome Biol. Evol.">
        <title>Cladogenesis and Genomic Streamlining in Extracellular Endosymbionts of Tropical Stink Bugs.</title>
        <authorList>
            <person name="Otero-Bravo A."/>
            <person name="Goffredi S."/>
            <person name="Sabree Z.L."/>
        </authorList>
    </citation>
    <scope>NUCLEOTIDE SEQUENCE [LARGE SCALE GENOMIC DNA]</scope>
    <source>
        <strain evidence="13 14">SoEL</strain>
    </source>
</reference>
<evidence type="ECO:0000256" key="6">
    <source>
        <dbReference type="ARBA" id="ARBA00022777"/>
    </source>
</evidence>
<dbReference type="UniPathway" id="UPA00056">
    <property type="reaction ID" value="UER00094"/>
</dbReference>
<feature type="active site" evidence="10">
    <location>
        <position position="139"/>
    </location>
</feature>
<sequence length="288" mass="32199">MMTIWPAPAKLNLFMYITGRRLDGYHNLQTLFQFIDYSDLIEIKVNDSGHINLITKLIDIPKENNLIVKAAKLLKLAAKKYLLINSGATISIRKKLPIGSGLGSGSSNAATILVALNYLWKTKFTINQLAELGLQLGADVPLFIHGYSAFAEGVGEKLRRVNIKQKWYLITYPNININTSDIFSSNNLTRNTKYCNMNQLLKLPFTNDCENLVRSNFVEIDSIISSLSRYAPTRLTGTGSCVFSECNNKQDAYDLMKLIPKYAVGFIAKGINMSPLHTVLSRIIHTTS</sequence>
<evidence type="ECO:0000256" key="1">
    <source>
        <dbReference type="ARBA" id="ARBA00009684"/>
    </source>
</evidence>
<protein>
    <recommendedName>
        <fullName evidence="3 10">4-diphosphocytidyl-2-C-methyl-D-erythritol kinase</fullName>
        <shortName evidence="10">CMK</shortName>
        <ecNumber evidence="2 10">2.7.1.148</ecNumber>
    </recommendedName>
    <alternativeName>
        <fullName evidence="9 10">4-(cytidine-5'-diphospho)-2-C-methyl-D-erythritol kinase</fullName>
    </alternativeName>
</protein>
<feature type="domain" description="GHMP kinase C-terminal" evidence="12">
    <location>
        <begin position="209"/>
        <end position="253"/>
    </location>
</feature>
<name>A0A2P5SWY9_9GAMM</name>
<comment type="caution">
    <text evidence="13">The sequence shown here is derived from an EMBL/GenBank/DDBJ whole genome shotgun (WGS) entry which is preliminary data.</text>
</comment>
<dbReference type="Pfam" id="PF08544">
    <property type="entry name" value="GHMP_kinases_C"/>
    <property type="match status" value="1"/>
</dbReference>
<dbReference type="AlphaFoldDB" id="A0A2P5SWY9"/>
<dbReference type="HAMAP" id="MF_00061">
    <property type="entry name" value="IspE"/>
    <property type="match status" value="1"/>
</dbReference>
<evidence type="ECO:0000259" key="12">
    <source>
        <dbReference type="Pfam" id="PF08544"/>
    </source>
</evidence>
<dbReference type="GO" id="GO:0005524">
    <property type="term" value="F:ATP binding"/>
    <property type="evidence" value="ECO:0007669"/>
    <property type="project" value="UniProtKB-UniRule"/>
</dbReference>
<comment type="catalytic activity">
    <reaction evidence="10">
        <text>4-CDP-2-C-methyl-D-erythritol + ATP = 4-CDP-2-C-methyl-D-erythritol 2-phosphate + ADP + H(+)</text>
        <dbReference type="Rhea" id="RHEA:18437"/>
        <dbReference type="ChEBI" id="CHEBI:15378"/>
        <dbReference type="ChEBI" id="CHEBI:30616"/>
        <dbReference type="ChEBI" id="CHEBI:57823"/>
        <dbReference type="ChEBI" id="CHEBI:57919"/>
        <dbReference type="ChEBI" id="CHEBI:456216"/>
        <dbReference type="EC" id="2.7.1.148"/>
    </reaction>
</comment>
<dbReference type="NCBIfam" id="TIGR00154">
    <property type="entry name" value="ispE"/>
    <property type="match status" value="1"/>
</dbReference>
<comment type="pathway">
    <text evidence="10">Isoprenoid biosynthesis; isopentenyl diphosphate biosynthesis via DXP pathway; isopentenyl diphosphate from 1-deoxy-D-xylulose 5-phosphate: step 3/6.</text>
</comment>
<comment type="similarity">
    <text evidence="1 10">Belongs to the GHMP kinase family. IspE subfamily.</text>
</comment>
<feature type="binding site" evidence="10">
    <location>
        <begin position="97"/>
        <end position="107"/>
    </location>
    <ligand>
        <name>ATP</name>
        <dbReference type="ChEBI" id="CHEBI:30616"/>
    </ligand>
</feature>
<dbReference type="PIRSF" id="PIRSF010376">
    <property type="entry name" value="IspE"/>
    <property type="match status" value="1"/>
</dbReference>
<evidence type="ECO:0000313" key="14">
    <source>
        <dbReference type="Proteomes" id="UP000296144"/>
    </source>
</evidence>
<dbReference type="InterPro" id="IPR013750">
    <property type="entry name" value="GHMP_kinase_C_dom"/>
</dbReference>
<dbReference type="PANTHER" id="PTHR43527">
    <property type="entry name" value="4-DIPHOSPHOCYTIDYL-2-C-METHYL-D-ERYTHRITOL KINASE, CHLOROPLASTIC"/>
    <property type="match status" value="1"/>
</dbReference>